<evidence type="ECO:0000313" key="1">
    <source>
        <dbReference type="EMBL" id="KAG7375535.1"/>
    </source>
</evidence>
<gene>
    <name evidence="1" type="primary">ERCC6_2</name>
    <name evidence="1" type="ORF">PHYPSEUDO_000730</name>
</gene>
<dbReference type="PANTHER" id="PTHR46586">
    <property type="entry name" value="ANKYRIN REPEAT-CONTAINING PROTEIN"/>
    <property type="match status" value="1"/>
</dbReference>
<evidence type="ECO:0000313" key="2">
    <source>
        <dbReference type="Proteomes" id="UP000694044"/>
    </source>
</evidence>
<proteinExistence type="predicted"/>
<dbReference type="InterPro" id="IPR052050">
    <property type="entry name" value="SecEffector_AnkRepeat"/>
</dbReference>
<dbReference type="PANTHER" id="PTHR46586:SF3">
    <property type="entry name" value="ANKYRIN REPEAT-CONTAINING PROTEIN"/>
    <property type="match status" value="1"/>
</dbReference>
<protein>
    <submittedName>
        <fullName evidence="1">DNA excision repair protein ERCC-6</fullName>
    </submittedName>
</protein>
<dbReference type="EMBL" id="JAGDFM010001091">
    <property type="protein sequence ID" value="KAG7375535.1"/>
    <property type="molecule type" value="Genomic_DNA"/>
</dbReference>
<accession>A0A8T1V3A0</accession>
<sequence>MLRAIGKGHADVALWLSEHSPRGLNDKETELVIHVALKAGAVGLAMGFLPADRNIGDYVDEFSHPDVVEMVLDSGMGVQQLDENGAVSAVYNLARAGRLDLMKRVALRSGFLPSNTEGCWRFWRPAIHEAIKRNDLPMLRWLVEHPIGQEMLTTREKAKETLHFAEAVDCICILQYLHDEGIADGYEDALVQAVRNGHLGAVKWHTATWAFCSFSMAQPRQRGRMTVPMIAWQAFI</sequence>
<name>A0A8T1V3A0_9STRA</name>
<dbReference type="AlphaFoldDB" id="A0A8T1V3A0"/>
<dbReference type="OrthoDB" id="126566at2759"/>
<keyword evidence="2" id="KW-1185">Reference proteome</keyword>
<dbReference type="Proteomes" id="UP000694044">
    <property type="component" value="Unassembled WGS sequence"/>
</dbReference>
<comment type="caution">
    <text evidence="1">The sequence shown here is derived from an EMBL/GenBank/DDBJ whole genome shotgun (WGS) entry which is preliminary data.</text>
</comment>
<reference evidence="1" key="1">
    <citation type="submission" date="2021-02" db="EMBL/GenBank/DDBJ databases">
        <authorList>
            <person name="Palmer J.M."/>
        </authorList>
    </citation>
    <scope>NUCLEOTIDE SEQUENCE</scope>
    <source>
        <strain evidence="1">SCRP734</strain>
    </source>
</reference>
<organism evidence="1 2">
    <name type="scientific">Phytophthora pseudosyringae</name>
    <dbReference type="NCBI Taxonomy" id="221518"/>
    <lineage>
        <taxon>Eukaryota</taxon>
        <taxon>Sar</taxon>
        <taxon>Stramenopiles</taxon>
        <taxon>Oomycota</taxon>
        <taxon>Peronosporomycetes</taxon>
        <taxon>Peronosporales</taxon>
        <taxon>Peronosporaceae</taxon>
        <taxon>Phytophthora</taxon>
    </lineage>
</organism>